<proteinExistence type="predicted"/>
<comment type="caution">
    <text evidence="2">The sequence shown here is derived from an EMBL/GenBank/DDBJ whole genome shotgun (WGS) entry which is preliminary data.</text>
</comment>
<dbReference type="Gene3D" id="3.10.180.10">
    <property type="entry name" value="2,3-Dihydroxybiphenyl 1,2-Dioxygenase, domain 1"/>
    <property type="match status" value="1"/>
</dbReference>
<protein>
    <submittedName>
        <fullName evidence="2">VOC family protein</fullName>
    </submittedName>
</protein>
<dbReference type="PANTHER" id="PTHR40265:SF1">
    <property type="entry name" value="GLYOXALASE-LIKE DOMAIN-CONTAINING PROTEIN"/>
    <property type="match status" value="1"/>
</dbReference>
<sequence>MEVRIMKLQWDHIIHYIDGLSSFQFPDALLQLVEGGCHEQLGTFNRLSYTDLSYIEYIDVFDKEVLRKAAAIDEQRLSFAATLERTDYEEGWKRLCFRTDDIESLNDHFISCGLSTIGPSKMSRTKPDGEVISWQLLYINDDRMDRELPFFIQWGEDDAFRAEQLQPHFQSARVADIAIMTQNKSQFIQNWMDWFNAQSKGNQLLIPDGPTFTLLEGDRERIESITLSGIQHPSLEVHGAIYHFQT</sequence>
<feature type="domain" description="Glyoxalase-like" evidence="1">
    <location>
        <begin position="10"/>
        <end position="194"/>
    </location>
</feature>
<dbReference type="InterPro" id="IPR029068">
    <property type="entry name" value="Glyas_Bleomycin-R_OHBP_Dase"/>
</dbReference>
<name>A0A9Q8CJ34_9STAP</name>
<dbReference type="PANTHER" id="PTHR40265">
    <property type="entry name" value="BLL2707 PROTEIN"/>
    <property type="match status" value="1"/>
</dbReference>
<dbReference type="Proteomes" id="UP000295280">
    <property type="component" value="Unassembled WGS sequence"/>
</dbReference>
<organism evidence="2 3">
    <name type="scientific">Macrococcus carouselicus</name>
    <dbReference type="NCBI Taxonomy" id="69969"/>
    <lineage>
        <taxon>Bacteria</taxon>
        <taxon>Bacillati</taxon>
        <taxon>Bacillota</taxon>
        <taxon>Bacilli</taxon>
        <taxon>Bacillales</taxon>
        <taxon>Staphylococcaceae</taxon>
        <taxon>Macrococcus</taxon>
    </lineage>
</organism>
<dbReference type="InterPro" id="IPR025870">
    <property type="entry name" value="Glyoxalase-like_dom"/>
</dbReference>
<dbReference type="Pfam" id="PF13468">
    <property type="entry name" value="Glyoxalase_3"/>
    <property type="match status" value="1"/>
</dbReference>
<keyword evidence="3" id="KW-1185">Reference proteome</keyword>
<evidence type="ECO:0000259" key="1">
    <source>
        <dbReference type="Pfam" id="PF13468"/>
    </source>
</evidence>
<reference evidence="2 3" key="1">
    <citation type="submission" date="2019-01" db="EMBL/GenBank/DDBJ databases">
        <title>Draft genome sequences of the type strains of six Macrococcus species.</title>
        <authorList>
            <person name="Mazhar S."/>
            <person name="Altermann E."/>
            <person name="Hill C."/>
            <person name="Mcauliffe O."/>
        </authorList>
    </citation>
    <scope>NUCLEOTIDE SEQUENCE [LARGE SCALE GENOMIC DNA]</scope>
    <source>
        <strain evidence="2 3">ATCC 51828</strain>
    </source>
</reference>
<dbReference type="EMBL" id="SCWD01000002">
    <property type="protein sequence ID" value="TDM02332.1"/>
    <property type="molecule type" value="Genomic_DNA"/>
</dbReference>
<accession>A0A9Q8CJ34</accession>
<dbReference type="OrthoDB" id="9111355at2"/>
<dbReference type="AlphaFoldDB" id="A0A9Q8CJ34"/>
<evidence type="ECO:0000313" key="3">
    <source>
        <dbReference type="Proteomes" id="UP000295280"/>
    </source>
</evidence>
<gene>
    <name evidence="2" type="ORF">ERX40_07195</name>
</gene>
<evidence type="ECO:0000313" key="2">
    <source>
        <dbReference type="EMBL" id="TDM02332.1"/>
    </source>
</evidence>